<reference evidence="1 2" key="1">
    <citation type="submission" date="2021-02" db="EMBL/GenBank/DDBJ databases">
        <title>Safari Cat Assemblies.</title>
        <authorList>
            <person name="Bredemeyer K.R."/>
            <person name="Murphy W.J."/>
        </authorList>
    </citation>
    <scope>NUCLEOTIDE SEQUENCE [LARGE SCALE GENOMIC DNA]</scope>
</reference>
<dbReference type="GeneTree" id="ENSGT00900000143563"/>
<reference evidence="1" key="2">
    <citation type="submission" date="2025-08" db="UniProtKB">
        <authorList>
            <consortium name="Ensembl"/>
        </authorList>
    </citation>
    <scope>IDENTIFICATION</scope>
    <source>
        <strain evidence="1">breed Abyssinian</strain>
    </source>
</reference>
<dbReference type="Ensembl" id="ENSFCTT00005067841.1">
    <property type="protein sequence ID" value="ENSFCTP00005048735.1"/>
    <property type="gene ID" value="ENSFCTG00005023779.1"/>
</dbReference>
<accession>A0ABI7ZNQ6</accession>
<evidence type="ECO:0000313" key="1">
    <source>
        <dbReference type="Ensembl" id="ENSFCTP00005048735.1"/>
    </source>
</evidence>
<dbReference type="Proteomes" id="UP000823872">
    <property type="component" value="Chromosome B4"/>
</dbReference>
<reference evidence="1" key="3">
    <citation type="submission" date="2025-09" db="UniProtKB">
        <authorList>
            <consortium name="Ensembl"/>
        </authorList>
    </citation>
    <scope>IDENTIFICATION</scope>
    <source>
        <strain evidence="1">breed Abyssinian</strain>
    </source>
</reference>
<sequence>MFSETSFPLETASPLPPFTSSSCLAFFASSFRGLSSSGFLFFLTRWEISVTQLDEEAPSVGFLLATMETEVPPPLGVKPEVELSTRVAFRANSAPFPLRWDSFASSIFSLISGSSSFSSSISFSYSEDDLS</sequence>
<keyword evidence="2" id="KW-1185">Reference proteome</keyword>
<evidence type="ECO:0000313" key="2">
    <source>
        <dbReference type="Proteomes" id="UP000823872"/>
    </source>
</evidence>
<proteinExistence type="predicted"/>
<organism evidence="1 2">
    <name type="scientific">Felis catus</name>
    <name type="common">Cat</name>
    <name type="synonym">Felis silvestris catus</name>
    <dbReference type="NCBI Taxonomy" id="9685"/>
    <lineage>
        <taxon>Eukaryota</taxon>
        <taxon>Metazoa</taxon>
        <taxon>Chordata</taxon>
        <taxon>Craniata</taxon>
        <taxon>Vertebrata</taxon>
        <taxon>Euteleostomi</taxon>
        <taxon>Mammalia</taxon>
        <taxon>Eutheria</taxon>
        <taxon>Laurasiatheria</taxon>
        <taxon>Carnivora</taxon>
        <taxon>Feliformia</taxon>
        <taxon>Felidae</taxon>
        <taxon>Felinae</taxon>
        <taxon>Felis</taxon>
    </lineage>
</organism>
<name>A0ABI7ZNQ6_FELCA</name>
<protein>
    <submittedName>
        <fullName evidence="1">Uncharacterized protein</fullName>
    </submittedName>
</protein>